<organism evidence="4 5">
    <name type="scientific">Fragilariopsis cylindrus CCMP1102</name>
    <dbReference type="NCBI Taxonomy" id="635003"/>
    <lineage>
        <taxon>Eukaryota</taxon>
        <taxon>Sar</taxon>
        <taxon>Stramenopiles</taxon>
        <taxon>Ochrophyta</taxon>
        <taxon>Bacillariophyta</taxon>
        <taxon>Bacillariophyceae</taxon>
        <taxon>Bacillariophycidae</taxon>
        <taxon>Bacillariales</taxon>
        <taxon>Bacillariaceae</taxon>
        <taxon>Fragilariopsis</taxon>
    </lineage>
</organism>
<keyword evidence="1" id="KW-0175">Coiled coil</keyword>
<feature type="compositionally biased region" description="Low complexity" evidence="2">
    <location>
        <begin position="243"/>
        <end position="266"/>
    </location>
</feature>
<evidence type="ECO:0000313" key="5">
    <source>
        <dbReference type="Proteomes" id="UP000095751"/>
    </source>
</evidence>
<feature type="compositionally biased region" description="Basic and acidic residues" evidence="2">
    <location>
        <begin position="813"/>
        <end position="830"/>
    </location>
</feature>
<accession>A0A1E7F7I6</accession>
<feature type="region of interest" description="Disordered" evidence="2">
    <location>
        <begin position="408"/>
        <end position="435"/>
    </location>
</feature>
<keyword evidence="3" id="KW-0812">Transmembrane</keyword>
<reference evidence="4 5" key="1">
    <citation type="submission" date="2016-09" db="EMBL/GenBank/DDBJ databases">
        <title>Extensive genetic diversity and differential bi-allelic expression allows diatom success in the polar Southern Ocean.</title>
        <authorList>
            <consortium name="DOE Joint Genome Institute"/>
            <person name="Mock T."/>
            <person name="Otillar R.P."/>
            <person name="Strauss J."/>
            <person name="Dupont C."/>
            <person name="Frickenhaus S."/>
            <person name="Maumus F."/>
            <person name="Mcmullan M."/>
            <person name="Sanges R."/>
            <person name="Schmutz J."/>
            <person name="Toseland A."/>
            <person name="Valas R."/>
            <person name="Veluchamy A."/>
            <person name="Ward B.J."/>
            <person name="Allen A."/>
            <person name="Barry K."/>
            <person name="Falciatore A."/>
            <person name="Ferrante M."/>
            <person name="Fortunato A.E."/>
            <person name="Gloeckner G."/>
            <person name="Gruber A."/>
            <person name="Hipkin R."/>
            <person name="Janech M."/>
            <person name="Kroth P."/>
            <person name="Leese F."/>
            <person name="Lindquist E."/>
            <person name="Lyon B.R."/>
            <person name="Martin J."/>
            <person name="Mayer C."/>
            <person name="Parker M."/>
            <person name="Quesneville H."/>
            <person name="Raymond J."/>
            <person name="Uhlig C."/>
            <person name="Valentin K.U."/>
            <person name="Worden A.Z."/>
            <person name="Armbrust E.V."/>
            <person name="Bowler C."/>
            <person name="Green B."/>
            <person name="Moulton V."/>
            <person name="Van Oosterhout C."/>
            <person name="Grigoriev I."/>
        </authorList>
    </citation>
    <scope>NUCLEOTIDE SEQUENCE [LARGE SCALE GENOMIC DNA]</scope>
    <source>
        <strain evidence="4 5">CCMP1102</strain>
    </source>
</reference>
<feature type="compositionally biased region" description="Polar residues" evidence="2">
    <location>
        <begin position="267"/>
        <end position="277"/>
    </location>
</feature>
<feature type="compositionally biased region" description="Low complexity" evidence="2">
    <location>
        <begin position="657"/>
        <end position="671"/>
    </location>
</feature>
<dbReference type="Proteomes" id="UP000095751">
    <property type="component" value="Unassembled WGS sequence"/>
</dbReference>
<evidence type="ECO:0000256" key="2">
    <source>
        <dbReference type="SAM" id="MobiDB-lite"/>
    </source>
</evidence>
<feature type="coiled-coil region" evidence="1">
    <location>
        <begin position="74"/>
        <end position="101"/>
    </location>
</feature>
<feature type="region of interest" description="Disordered" evidence="2">
    <location>
        <begin position="625"/>
        <end position="671"/>
    </location>
</feature>
<feature type="region of interest" description="Disordered" evidence="2">
    <location>
        <begin position="221"/>
        <end position="286"/>
    </location>
</feature>
<feature type="region of interest" description="Disordered" evidence="2">
    <location>
        <begin position="796"/>
        <end position="839"/>
    </location>
</feature>
<feature type="compositionally biased region" description="Polar residues" evidence="2">
    <location>
        <begin position="232"/>
        <end position="242"/>
    </location>
</feature>
<gene>
    <name evidence="4" type="ORF">FRACYDRAFT_242468</name>
</gene>
<dbReference type="EMBL" id="KV784361">
    <property type="protein sequence ID" value="OEU14116.1"/>
    <property type="molecule type" value="Genomic_DNA"/>
</dbReference>
<protein>
    <submittedName>
        <fullName evidence="4">Uncharacterized protein</fullName>
    </submittedName>
</protein>
<name>A0A1E7F7I6_9STRA</name>
<sequence length="839" mass="91120">MTYLFVSNHLLSVESADTDTDTSSSSSSSTSAGVQTNFGDISFAGGMSYDSRRQIVYVTGQVGTNSCFVGVLKRVEAAAVVENTNNNNNQEEEQQQQQQHHPTHLEFLSKQVFNDEPAICQTITYRKDANADMSSSRPGNALMLSISEGPDGLLTDQRVEGSRKSIQYGGLIDVQYNTDGQTSSYYPDRSVLMYQTSPITIPRSITNDPIRTNRVFIATMTSESESTKSKYRNTLSGSSPHHNNSNNNNADNNADSNADNVIDDSNGGSSTSSQEPPNLTPGGGLLKFGNNFSMTIESIRLATEFSSAEPQWRKPFGIKREVTSTAKTTTSSKRSSVGVTVNQIMSRQQQDDNNNDDNKKNHALYVVGSTLGSRHNDTIRDTYIEAVCEGANSEDSIYIVGSYSRMVNDDDSSRRRRRQQEEVETQIPAPTFAPTFTFPPTLVDTIDDTIGDNDDGVKRQTIDTPFVAKLKASTLETVWQKTFESTTDARLLGCGVDPESSDGMFVAGIVENGGKLVGHTTSFLRDDVVLIRLRTSDGAVAWAKQLGTSGNDRLAYGGSGLVVLGGEKGVLLMGDTTNHLYSVSEQEKEIFVVEVDAHGNIPTTTETTGIDNSAMSSLVKLSSPVKVDGKTDGMSEGDGNDNNNNIDQTTPDGKPIGSDTTTEGSNSNSTTTAERGHMIYLLVSIGLVAAVASSGFYFILSKKKEKQATERALVFSYLQNFDLEDIDVKQAATGGWHGAYIGSLANGVNVRGGEEGRSVDSYHDDDNIDEITKQRLSNMSHSSLVKDILFMDYEDPVSSNRNGNSSNSNESGDSFKKSGNDRHENEDKRNISPWGNEII</sequence>
<evidence type="ECO:0000256" key="3">
    <source>
        <dbReference type="SAM" id="Phobius"/>
    </source>
</evidence>
<evidence type="ECO:0000313" key="4">
    <source>
        <dbReference type="EMBL" id="OEU14116.1"/>
    </source>
</evidence>
<keyword evidence="3" id="KW-1133">Transmembrane helix</keyword>
<dbReference type="AlphaFoldDB" id="A0A1E7F7I6"/>
<dbReference type="KEGG" id="fcy:FRACYDRAFT_242468"/>
<evidence type="ECO:0000256" key="1">
    <source>
        <dbReference type="SAM" id="Coils"/>
    </source>
</evidence>
<proteinExistence type="predicted"/>
<keyword evidence="5" id="KW-1185">Reference proteome</keyword>
<feature type="transmembrane region" description="Helical" evidence="3">
    <location>
        <begin position="678"/>
        <end position="700"/>
    </location>
</feature>
<dbReference type="InParanoid" id="A0A1E7F7I6"/>
<feature type="compositionally biased region" description="Low complexity" evidence="2">
    <location>
        <begin position="798"/>
        <end position="812"/>
    </location>
</feature>
<dbReference type="OrthoDB" id="48774at2759"/>
<keyword evidence="3" id="KW-0472">Membrane</keyword>